<keyword evidence="9" id="KW-0808">Transferase</keyword>
<feature type="domain" description="ATP-grasp" evidence="8">
    <location>
        <begin position="109"/>
        <end position="300"/>
    </location>
</feature>
<dbReference type="Proteomes" id="UP000218267">
    <property type="component" value="Chromosome"/>
</dbReference>
<feature type="binding site" evidence="7">
    <location>
        <begin position="185"/>
        <end position="188"/>
    </location>
    <ligand>
        <name>ATP</name>
        <dbReference type="ChEBI" id="CHEBI:30616"/>
    </ligand>
</feature>
<comment type="pathway">
    <text evidence="7">Purine metabolism; IMP biosynthesis via de novo pathway; N(2)-formyl-N(1)-(5-phospho-D-ribosyl)glycinamide from N(1)-(5-phospho-D-ribosyl)glycinamide (formate route): step 1/1.</text>
</comment>
<dbReference type="Pfam" id="PF21244">
    <property type="entry name" value="PurT_C"/>
    <property type="match status" value="1"/>
</dbReference>
<feature type="binding site" evidence="7">
    <location>
        <position position="193"/>
    </location>
    <ligand>
        <name>ATP</name>
        <dbReference type="ChEBI" id="CHEBI:30616"/>
    </ligand>
</feature>
<dbReference type="Pfam" id="PF22660">
    <property type="entry name" value="RS_preATP-grasp-like"/>
    <property type="match status" value="1"/>
</dbReference>
<evidence type="ECO:0000256" key="7">
    <source>
        <dbReference type="HAMAP-Rule" id="MF_01643"/>
    </source>
</evidence>
<feature type="binding site" evidence="7">
    <location>
        <position position="348"/>
    </location>
    <ligand>
        <name>N(1)-(5-phospho-beta-D-ribosyl)glycinamide</name>
        <dbReference type="ChEBI" id="CHEBI:143788"/>
    </ligand>
</feature>
<dbReference type="FunFam" id="3.30.470.20:FF:000035">
    <property type="entry name" value="Formate-dependent phosphoribosylglycinamide formyltransferase"/>
    <property type="match status" value="1"/>
</dbReference>
<evidence type="ECO:0000256" key="5">
    <source>
        <dbReference type="ARBA" id="ARBA00022840"/>
    </source>
</evidence>
<dbReference type="Pfam" id="PF02222">
    <property type="entry name" value="ATP-grasp"/>
    <property type="match status" value="1"/>
</dbReference>
<dbReference type="SUPFAM" id="SSF51246">
    <property type="entry name" value="Rudiment single hybrid motif"/>
    <property type="match status" value="1"/>
</dbReference>
<gene>
    <name evidence="7" type="primary">purT</name>
    <name evidence="9" type="ORF">ALGA_3756</name>
</gene>
<dbReference type="InterPro" id="IPR011761">
    <property type="entry name" value="ATP-grasp"/>
</dbReference>
<dbReference type="Gene3D" id="3.30.470.20">
    <property type="entry name" value="ATP-grasp fold, B domain"/>
    <property type="match status" value="1"/>
</dbReference>
<dbReference type="InterPro" id="IPR011054">
    <property type="entry name" value="Rudment_hybrid_motif"/>
</dbReference>
<accession>A0A1Y1CNN9</accession>
<dbReference type="Gene3D" id="3.40.50.20">
    <property type="match status" value="1"/>
</dbReference>
<evidence type="ECO:0000256" key="6">
    <source>
        <dbReference type="ARBA" id="ARBA00022842"/>
    </source>
</evidence>
<dbReference type="EC" id="6.3.1.21" evidence="7"/>
<dbReference type="PANTHER" id="PTHR43055">
    <property type="entry name" value="FORMATE-DEPENDENT PHOSPHORIBOSYLGLYCINAMIDE FORMYLTRANSFERASE"/>
    <property type="match status" value="1"/>
</dbReference>
<reference evidence="10" key="2">
    <citation type="journal article" date="2020" name="Antonie Van Leeuwenhoek">
        <title>Labilibaculum antarcticum sp. nov., a novel facultative anaerobic, psychrotorelant bacterium isolated from marine sediment of Antarctica.</title>
        <authorList>
            <person name="Watanabe M."/>
            <person name="Kojima H."/>
            <person name="Fukui M."/>
        </authorList>
    </citation>
    <scope>NUCLEOTIDE SEQUENCE [LARGE SCALE GENOMIC DNA]</scope>
    <source>
        <strain evidence="10">SPP2</strain>
    </source>
</reference>
<feature type="binding site" evidence="7">
    <location>
        <position position="104"/>
    </location>
    <ligand>
        <name>ATP</name>
        <dbReference type="ChEBI" id="CHEBI:30616"/>
    </ligand>
</feature>
<feature type="binding site" evidence="7">
    <location>
        <begin position="150"/>
        <end position="155"/>
    </location>
    <ligand>
        <name>ATP</name>
        <dbReference type="ChEBI" id="CHEBI:30616"/>
    </ligand>
</feature>
<dbReference type="HAMAP" id="MF_01643">
    <property type="entry name" value="PurT"/>
    <property type="match status" value="1"/>
</dbReference>
<feature type="binding site" evidence="7">
    <location>
        <begin position="12"/>
        <end position="13"/>
    </location>
    <ligand>
        <name>N(1)-(5-phospho-beta-D-ribosyl)glycinamide</name>
        <dbReference type="ChEBI" id="CHEBI:143788"/>
    </ligand>
</feature>
<dbReference type="OrthoDB" id="9804625at2"/>
<name>A0A1Y1CNN9_9BACT</name>
<dbReference type="GO" id="GO:0000287">
    <property type="term" value="F:magnesium ion binding"/>
    <property type="evidence" value="ECO:0007669"/>
    <property type="project" value="UniProtKB-UniRule"/>
</dbReference>
<dbReference type="GO" id="GO:0043815">
    <property type="term" value="F:phosphoribosylglycinamide formyltransferase 2 activity"/>
    <property type="evidence" value="ECO:0007669"/>
    <property type="project" value="UniProtKB-UniRule"/>
</dbReference>
<comment type="catalytic activity">
    <reaction evidence="7">
        <text>N(1)-(5-phospho-beta-D-ribosyl)glycinamide + formate + ATP = N(2)-formyl-N(1)-(5-phospho-beta-D-ribosyl)glycinamide + ADP + phosphate + H(+)</text>
        <dbReference type="Rhea" id="RHEA:24829"/>
        <dbReference type="ChEBI" id="CHEBI:15378"/>
        <dbReference type="ChEBI" id="CHEBI:15740"/>
        <dbReference type="ChEBI" id="CHEBI:30616"/>
        <dbReference type="ChEBI" id="CHEBI:43474"/>
        <dbReference type="ChEBI" id="CHEBI:143788"/>
        <dbReference type="ChEBI" id="CHEBI:147286"/>
        <dbReference type="ChEBI" id="CHEBI:456216"/>
        <dbReference type="EC" id="6.3.1.21"/>
    </reaction>
</comment>
<evidence type="ECO:0000259" key="8">
    <source>
        <dbReference type="PROSITE" id="PS50975"/>
    </source>
</evidence>
<dbReference type="InterPro" id="IPR048740">
    <property type="entry name" value="PurT_C"/>
</dbReference>
<protein>
    <recommendedName>
        <fullName evidence="7">Formate-dependent phosphoribosylglycinamide formyltransferase</fullName>
        <ecNumber evidence="7">6.3.1.21</ecNumber>
    </recommendedName>
    <alternativeName>
        <fullName evidence="7">5'-phosphoribosylglycinamide transformylase 2</fullName>
    </alternativeName>
    <alternativeName>
        <fullName evidence="7">Formate-dependent GAR transformylase</fullName>
    </alternativeName>
    <alternativeName>
        <fullName evidence="7">GAR transformylase 2</fullName>
        <shortName evidence="7">GART 2</shortName>
    </alternativeName>
    <alternativeName>
        <fullName evidence="7">Non-folate glycinamide ribonucleotide transformylase</fullName>
    </alternativeName>
    <alternativeName>
        <fullName evidence="7">Phosphoribosylglycinamide formyltransferase 2</fullName>
    </alternativeName>
</protein>
<dbReference type="GO" id="GO:0006189">
    <property type="term" value="P:'de novo' IMP biosynthetic process"/>
    <property type="evidence" value="ECO:0007669"/>
    <property type="project" value="UniProtKB-UniRule"/>
</dbReference>
<feature type="binding site" evidence="7">
    <location>
        <position position="277"/>
    </location>
    <ligand>
        <name>N(1)-(5-phospho-beta-D-ribosyl)glycinamide</name>
        <dbReference type="ChEBI" id="CHEBI:143788"/>
    </ligand>
</feature>
<feature type="binding site" evidence="7">
    <location>
        <position position="258"/>
    </location>
    <ligand>
        <name>Mg(2+)</name>
        <dbReference type="ChEBI" id="CHEBI:18420"/>
    </ligand>
</feature>
<dbReference type="InterPro" id="IPR016185">
    <property type="entry name" value="PreATP-grasp_dom_sf"/>
</dbReference>
<dbReference type="SUPFAM" id="SSF56059">
    <property type="entry name" value="Glutathione synthetase ATP-binding domain-like"/>
    <property type="match status" value="1"/>
</dbReference>
<dbReference type="InterPro" id="IPR054350">
    <property type="entry name" value="PurT/PurK_preATP-grasp"/>
</dbReference>
<proteinExistence type="inferred from homology"/>
<feature type="binding site" evidence="7">
    <location>
        <position position="270"/>
    </location>
    <ligand>
        <name>Mg(2+)</name>
        <dbReference type="ChEBI" id="CHEBI:18420"/>
    </ligand>
</feature>
<dbReference type="GO" id="GO:0004644">
    <property type="term" value="F:phosphoribosylglycinamide formyltransferase activity"/>
    <property type="evidence" value="ECO:0007669"/>
    <property type="project" value="UniProtKB-UniRule"/>
</dbReference>
<keyword evidence="10" id="KW-1185">Reference proteome</keyword>
<comment type="subunit">
    <text evidence="7">Homodimer.</text>
</comment>
<dbReference type="InterPro" id="IPR013815">
    <property type="entry name" value="ATP_grasp_subdomain_1"/>
</dbReference>
<dbReference type="Gene3D" id="3.30.1490.20">
    <property type="entry name" value="ATP-grasp fold, A domain"/>
    <property type="match status" value="1"/>
</dbReference>
<evidence type="ECO:0000313" key="10">
    <source>
        <dbReference type="Proteomes" id="UP000218267"/>
    </source>
</evidence>
<dbReference type="AlphaFoldDB" id="A0A1Y1CNN9"/>
<keyword evidence="6 7" id="KW-0460">Magnesium</keyword>
<feature type="binding site" evidence="7">
    <location>
        <position position="72"/>
    </location>
    <ligand>
        <name>N(1)-(5-phospho-beta-D-ribosyl)glycinamide</name>
        <dbReference type="ChEBI" id="CHEBI:143788"/>
    </ligand>
</feature>
<reference evidence="9 10" key="1">
    <citation type="journal article" date="2018" name="Mar. Genomics">
        <title>Complete genome sequence of Marinifilaceae bacterium strain SPP2, isolated from the Antarctic marine sediment.</title>
        <authorList>
            <person name="Watanabe M."/>
            <person name="Kojima H."/>
            <person name="Fukui M."/>
        </authorList>
    </citation>
    <scope>NUCLEOTIDE SEQUENCE [LARGE SCALE GENOMIC DNA]</scope>
    <source>
        <strain evidence="9 10">SPP2</strain>
    </source>
</reference>
<comment type="function">
    <text evidence="7">Involved in the de novo purine biosynthesis. Catalyzes the transfer of formate to 5-phospho-ribosyl-glycinamide (GAR), producing 5-phospho-ribosyl-N-formylglycinamide (FGAR). Formate is provided by PurU via hydrolysis of 10-formyl-tetrahydrofolate.</text>
</comment>
<dbReference type="PROSITE" id="PS50975">
    <property type="entry name" value="ATP_GRASP"/>
    <property type="match status" value="1"/>
</dbReference>
<dbReference type="KEGG" id="mbas:ALGA_3756"/>
<dbReference type="InterPro" id="IPR003135">
    <property type="entry name" value="ATP-grasp_carboxylate-amine"/>
</dbReference>
<dbReference type="RefSeq" id="WP_096433768.1">
    <property type="nucleotide sequence ID" value="NZ_AP018042.1"/>
</dbReference>
<keyword evidence="5 7" id="KW-0067">ATP-binding</keyword>
<organism evidence="9 10">
    <name type="scientific">Labilibaculum antarcticum</name>
    <dbReference type="NCBI Taxonomy" id="1717717"/>
    <lineage>
        <taxon>Bacteria</taxon>
        <taxon>Pseudomonadati</taxon>
        <taxon>Bacteroidota</taxon>
        <taxon>Bacteroidia</taxon>
        <taxon>Marinilabiliales</taxon>
        <taxon>Marinifilaceae</taxon>
        <taxon>Labilibaculum</taxon>
    </lineage>
</organism>
<evidence type="ECO:0000256" key="4">
    <source>
        <dbReference type="ARBA" id="ARBA00022755"/>
    </source>
</evidence>
<dbReference type="GO" id="GO:0005524">
    <property type="term" value="F:ATP binding"/>
    <property type="evidence" value="ECO:0007669"/>
    <property type="project" value="UniProtKB-UniRule"/>
</dbReference>
<dbReference type="PANTHER" id="PTHR43055:SF1">
    <property type="entry name" value="FORMATE-DEPENDENT PHOSPHORIBOSYLGLYCINAMIDE FORMYLTRANSFERASE"/>
    <property type="match status" value="1"/>
</dbReference>
<comment type="similarity">
    <text evidence="7">Belongs to the PurK/PurT family.</text>
</comment>
<feature type="binding site" evidence="7">
    <location>
        <begin position="355"/>
        <end position="356"/>
    </location>
    <ligand>
        <name>N(1)-(5-phospho-beta-D-ribosyl)glycinamide</name>
        <dbReference type="ChEBI" id="CHEBI:143788"/>
    </ligand>
</feature>
<dbReference type="InterPro" id="IPR005862">
    <property type="entry name" value="PurT"/>
</dbReference>
<evidence type="ECO:0000256" key="2">
    <source>
        <dbReference type="ARBA" id="ARBA00022723"/>
    </source>
</evidence>
<dbReference type="FunFam" id="3.40.50.20:FF:000022">
    <property type="entry name" value="Formate-dependent phosphoribosylglycinamide formyltransferase"/>
    <property type="match status" value="1"/>
</dbReference>
<dbReference type="GO" id="GO:0005829">
    <property type="term" value="C:cytosol"/>
    <property type="evidence" value="ECO:0007669"/>
    <property type="project" value="TreeGrafter"/>
</dbReference>
<keyword evidence="1 7" id="KW-0436">Ligase</keyword>
<dbReference type="EMBL" id="AP018042">
    <property type="protein sequence ID" value="BAX82048.1"/>
    <property type="molecule type" value="Genomic_DNA"/>
</dbReference>
<dbReference type="NCBIfam" id="TIGR01142">
    <property type="entry name" value="purT"/>
    <property type="match status" value="1"/>
</dbReference>
<evidence type="ECO:0000256" key="3">
    <source>
        <dbReference type="ARBA" id="ARBA00022741"/>
    </source>
</evidence>
<keyword evidence="4 7" id="KW-0658">Purine biosynthesis</keyword>
<keyword evidence="3 7" id="KW-0547">Nucleotide-binding</keyword>
<evidence type="ECO:0000313" key="9">
    <source>
        <dbReference type="EMBL" id="BAX82048.1"/>
    </source>
</evidence>
<dbReference type="SUPFAM" id="SSF52440">
    <property type="entry name" value="PreATP-grasp domain"/>
    <property type="match status" value="1"/>
</dbReference>
<keyword evidence="2 7" id="KW-0479">Metal-binding</keyword>
<dbReference type="NCBIfam" id="NF006766">
    <property type="entry name" value="PRK09288.1"/>
    <property type="match status" value="1"/>
</dbReference>
<evidence type="ECO:0000256" key="1">
    <source>
        <dbReference type="ARBA" id="ARBA00022598"/>
    </source>
</evidence>
<sequence>MVKKILLLGSGELGKEFVIAAQRLGQNVVAVDSHEGAPAMQVADLFEVIDMLNGDALDKVVAKHKPDLIVPEIEAIRTERFYDYEKQGIQVVPSAKAANFTMDRRAIRDLAAKDLGIRTAKYLYAGSLEEMYTVVEEVGMPCVVKPLMSSSGKGQSIIKCEADIEKAWNIAGSKGRGDSGDVIVEAFVKFTSEITLLTVSQKNGPTLFCPPIGHIQERGDYQQSWQPAVISDADVKAAQDMARKVTQELGGAGLWGVEFFICEDGVVFSELSPRPHDTGMVTLAGTQNFSEFELHCRAVLGLPIPEITLERVGASAVILAHKEGTNPYFEGLEKAAIYPKSDLRLFGKPTSREYRRMGITLAYNSIGTDVFICVDQAKEMAALVTVKNK</sequence>
<dbReference type="UniPathway" id="UPA00074">
    <property type="reaction ID" value="UER00127"/>
</dbReference>
<feature type="binding site" evidence="7">
    <location>
        <position position="145"/>
    </location>
    <ligand>
        <name>ATP</name>
        <dbReference type="ChEBI" id="CHEBI:30616"/>
    </ligand>
</feature>